<dbReference type="Gene3D" id="3.30.9.10">
    <property type="entry name" value="D-Amino Acid Oxidase, subunit A, domain 2"/>
    <property type="match status" value="1"/>
</dbReference>
<dbReference type="Gene3D" id="3.50.50.60">
    <property type="entry name" value="FAD/NAD(P)-binding domain"/>
    <property type="match status" value="1"/>
</dbReference>
<dbReference type="InterPro" id="IPR006076">
    <property type="entry name" value="FAD-dep_OxRdtase"/>
</dbReference>
<dbReference type="Gene3D" id="2.102.10.10">
    <property type="entry name" value="Rieske [2Fe-2S] iron-sulphur domain"/>
    <property type="match status" value="1"/>
</dbReference>
<dbReference type="PROSITE" id="PS51296">
    <property type="entry name" value="RIESKE"/>
    <property type="match status" value="1"/>
</dbReference>
<dbReference type="InterPro" id="IPR038010">
    <property type="entry name" value="YhfW_C"/>
</dbReference>
<dbReference type="InterPro" id="IPR036922">
    <property type="entry name" value="Rieske_2Fe-2S_sf"/>
</dbReference>
<dbReference type="GO" id="GO:0005737">
    <property type="term" value="C:cytoplasm"/>
    <property type="evidence" value="ECO:0007669"/>
    <property type="project" value="TreeGrafter"/>
</dbReference>
<dbReference type="Pfam" id="PF00355">
    <property type="entry name" value="Rieske"/>
    <property type="match status" value="1"/>
</dbReference>
<keyword evidence="2" id="KW-0479">Metal-binding</keyword>
<dbReference type="EMBL" id="FRBL01000002">
    <property type="protein sequence ID" value="SHL14450.1"/>
    <property type="molecule type" value="Genomic_DNA"/>
</dbReference>
<sequence>MINRDGYTISLWQQHISAFPLSSTRHEQVYDIIIVGGGITGVTTALLLQEAGFKCLLLEAANLGYGTTGGTTAHLNTLLDVSYETIEKNFGLPAARSIAKASANAIAFIEKMTQEYSIDCGFNTADAYQYAQNKEQDEALDREATAATNAGLDVSRVATLPLPISCISAIQVKGQAKFSPLPYLYELAKAFENIGGVILENTRVTKIEHKGKVEITAGEQTFTGRKLVLATHIPPGINLLHLRCIPYRSYALAARLAQNDYPQDLYYDMEEPFHYIRSQEVDGQQYLIVGGEDHKTGHHENTTLCFRQLEAWVHKHFKVEEITQRWSSQFYEPVDGLPYIGQLPGEEEDVYVATGFSGNGMIYGTIAALLLRDMLLGVPNELEMILDPNRLKPIAGFSNFISHNADVAMQFVGKLIPAASLHLLADLAPGEGRVITYESEKMAVYKDETGELHSVSPVCTHLKCDVNWNSGERSWDCPCHGARYSPDGQVLNCPATMALQALHVAATVK</sequence>
<organism evidence="7 8">
    <name type="scientific">Chitinophaga jiangningensis</name>
    <dbReference type="NCBI Taxonomy" id="1419482"/>
    <lineage>
        <taxon>Bacteria</taxon>
        <taxon>Pseudomonadati</taxon>
        <taxon>Bacteroidota</taxon>
        <taxon>Chitinophagia</taxon>
        <taxon>Chitinophagales</taxon>
        <taxon>Chitinophagaceae</taxon>
        <taxon>Chitinophaga</taxon>
    </lineage>
</organism>
<dbReference type="GO" id="GO:0046872">
    <property type="term" value="F:metal ion binding"/>
    <property type="evidence" value="ECO:0007669"/>
    <property type="project" value="UniProtKB-KW"/>
</dbReference>
<dbReference type="CDD" id="cd03477">
    <property type="entry name" value="Rieske_YhfW_C"/>
    <property type="match status" value="1"/>
</dbReference>
<accession>A0A1M6Y834</accession>
<dbReference type="Proteomes" id="UP000184420">
    <property type="component" value="Unassembled WGS sequence"/>
</dbReference>
<dbReference type="PANTHER" id="PTHR13847">
    <property type="entry name" value="SARCOSINE DEHYDROGENASE-RELATED"/>
    <property type="match status" value="1"/>
</dbReference>
<keyword evidence="5" id="KW-1015">Disulfide bond</keyword>
<dbReference type="InterPro" id="IPR005805">
    <property type="entry name" value="Rieske_Fe-S_prot_C"/>
</dbReference>
<evidence type="ECO:0000256" key="3">
    <source>
        <dbReference type="ARBA" id="ARBA00023004"/>
    </source>
</evidence>
<name>A0A1M6Y834_9BACT</name>
<gene>
    <name evidence="7" type="ORF">SAMN05444266_102197</name>
</gene>
<evidence type="ECO:0000256" key="5">
    <source>
        <dbReference type="ARBA" id="ARBA00023157"/>
    </source>
</evidence>
<dbReference type="AlphaFoldDB" id="A0A1M6Y834"/>
<keyword evidence="3" id="KW-0408">Iron</keyword>
<proteinExistence type="predicted"/>
<evidence type="ECO:0000256" key="1">
    <source>
        <dbReference type="ARBA" id="ARBA00022714"/>
    </source>
</evidence>
<dbReference type="PRINTS" id="PR00162">
    <property type="entry name" value="RIESKE"/>
</dbReference>
<dbReference type="Pfam" id="PF01266">
    <property type="entry name" value="DAO"/>
    <property type="match status" value="1"/>
</dbReference>
<dbReference type="SUPFAM" id="SSF51905">
    <property type="entry name" value="FAD/NAD(P)-binding domain"/>
    <property type="match status" value="1"/>
</dbReference>
<protein>
    <recommendedName>
        <fullName evidence="6">Rieske domain-containing protein</fullName>
    </recommendedName>
</protein>
<dbReference type="InterPro" id="IPR017941">
    <property type="entry name" value="Rieske_2Fe-2S"/>
</dbReference>
<dbReference type="GO" id="GO:0016020">
    <property type="term" value="C:membrane"/>
    <property type="evidence" value="ECO:0007669"/>
    <property type="project" value="InterPro"/>
</dbReference>
<keyword evidence="4" id="KW-0411">Iron-sulfur</keyword>
<dbReference type="RefSeq" id="WP_073078851.1">
    <property type="nucleotide sequence ID" value="NZ_FRBL01000002.1"/>
</dbReference>
<evidence type="ECO:0000256" key="4">
    <source>
        <dbReference type="ARBA" id="ARBA00023014"/>
    </source>
</evidence>
<evidence type="ECO:0000256" key="2">
    <source>
        <dbReference type="ARBA" id="ARBA00022723"/>
    </source>
</evidence>
<dbReference type="FunFam" id="2.102.10.10:FF:000014">
    <property type="entry name" value="Oxidoreductase, FAD dependent"/>
    <property type="match status" value="1"/>
</dbReference>
<dbReference type="OrthoDB" id="9767869at2"/>
<keyword evidence="8" id="KW-1185">Reference proteome</keyword>
<evidence type="ECO:0000259" key="6">
    <source>
        <dbReference type="PROSITE" id="PS51296"/>
    </source>
</evidence>
<reference evidence="7 8" key="1">
    <citation type="submission" date="2016-11" db="EMBL/GenBank/DDBJ databases">
        <authorList>
            <person name="Jaros S."/>
            <person name="Januszkiewicz K."/>
            <person name="Wedrychowicz H."/>
        </authorList>
    </citation>
    <scope>NUCLEOTIDE SEQUENCE [LARGE SCALE GENOMIC DNA]</scope>
    <source>
        <strain evidence="7 8">DSM 27406</strain>
    </source>
</reference>
<evidence type="ECO:0000313" key="7">
    <source>
        <dbReference type="EMBL" id="SHL14450.1"/>
    </source>
</evidence>
<keyword evidence="1" id="KW-0001">2Fe-2S</keyword>
<dbReference type="SUPFAM" id="SSF50022">
    <property type="entry name" value="ISP domain"/>
    <property type="match status" value="1"/>
</dbReference>
<dbReference type="GO" id="GO:0051537">
    <property type="term" value="F:2 iron, 2 sulfur cluster binding"/>
    <property type="evidence" value="ECO:0007669"/>
    <property type="project" value="UniProtKB-KW"/>
</dbReference>
<dbReference type="InterPro" id="IPR036188">
    <property type="entry name" value="FAD/NAD-bd_sf"/>
</dbReference>
<dbReference type="STRING" id="1419482.SAMN05444266_102197"/>
<feature type="domain" description="Rieske" evidence="6">
    <location>
        <begin position="419"/>
        <end position="509"/>
    </location>
</feature>
<evidence type="ECO:0000313" key="8">
    <source>
        <dbReference type="Proteomes" id="UP000184420"/>
    </source>
</evidence>
<dbReference type="PANTHER" id="PTHR13847:SF281">
    <property type="entry name" value="FAD DEPENDENT OXIDOREDUCTASE DOMAIN-CONTAINING PROTEIN"/>
    <property type="match status" value="1"/>
</dbReference>